<protein>
    <submittedName>
        <fullName evidence="2">DHH phosphoesterase</fullName>
    </submittedName>
</protein>
<proteinExistence type="predicted"/>
<dbReference type="InterPro" id="IPR038763">
    <property type="entry name" value="DHH_sf"/>
</dbReference>
<gene>
    <name evidence="2" type="ORF">CC86DRAFT_370395</name>
</gene>
<dbReference type="InterPro" id="IPR001667">
    <property type="entry name" value="DDH_dom"/>
</dbReference>
<accession>A0A6A6ZZ92</accession>
<dbReference type="PANTHER" id="PTHR30255">
    <property type="entry name" value="SINGLE-STRANDED-DNA-SPECIFIC EXONUCLEASE RECJ"/>
    <property type="match status" value="1"/>
</dbReference>
<dbReference type="OrthoDB" id="284473at2759"/>
<evidence type="ECO:0000259" key="1">
    <source>
        <dbReference type="Pfam" id="PF01368"/>
    </source>
</evidence>
<dbReference type="InterPro" id="IPR051673">
    <property type="entry name" value="SSDNA_exonuclease_RecJ"/>
</dbReference>
<dbReference type="Proteomes" id="UP000799424">
    <property type="component" value="Unassembled WGS sequence"/>
</dbReference>
<evidence type="ECO:0000313" key="2">
    <source>
        <dbReference type="EMBL" id="KAF2826382.1"/>
    </source>
</evidence>
<dbReference type="SUPFAM" id="SSF64182">
    <property type="entry name" value="DHH phosphoesterases"/>
    <property type="match status" value="1"/>
</dbReference>
<dbReference type="AlphaFoldDB" id="A0A6A6ZZ92"/>
<name>A0A6A6ZZ92_9PLEO</name>
<dbReference type="EMBL" id="MU006226">
    <property type="protein sequence ID" value="KAF2826382.1"/>
    <property type="molecule type" value="Genomic_DNA"/>
</dbReference>
<evidence type="ECO:0000313" key="3">
    <source>
        <dbReference type="Proteomes" id="UP000799424"/>
    </source>
</evidence>
<reference evidence="2" key="1">
    <citation type="journal article" date="2020" name="Stud. Mycol.">
        <title>101 Dothideomycetes genomes: a test case for predicting lifestyles and emergence of pathogens.</title>
        <authorList>
            <person name="Haridas S."/>
            <person name="Albert R."/>
            <person name="Binder M."/>
            <person name="Bloem J."/>
            <person name="Labutti K."/>
            <person name="Salamov A."/>
            <person name="Andreopoulos B."/>
            <person name="Baker S."/>
            <person name="Barry K."/>
            <person name="Bills G."/>
            <person name="Bluhm B."/>
            <person name="Cannon C."/>
            <person name="Castanera R."/>
            <person name="Culley D."/>
            <person name="Daum C."/>
            <person name="Ezra D."/>
            <person name="Gonzalez J."/>
            <person name="Henrissat B."/>
            <person name="Kuo A."/>
            <person name="Liang C."/>
            <person name="Lipzen A."/>
            <person name="Lutzoni F."/>
            <person name="Magnuson J."/>
            <person name="Mondo S."/>
            <person name="Nolan M."/>
            <person name="Ohm R."/>
            <person name="Pangilinan J."/>
            <person name="Park H.-J."/>
            <person name="Ramirez L."/>
            <person name="Alfaro M."/>
            <person name="Sun H."/>
            <person name="Tritt A."/>
            <person name="Yoshinaga Y."/>
            <person name="Zwiers L.-H."/>
            <person name="Turgeon B."/>
            <person name="Goodwin S."/>
            <person name="Spatafora J."/>
            <person name="Crous P."/>
            <person name="Grigoriev I."/>
        </authorList>
    </citation>
    <scope>NUCLEOTIDE SEQUENCE</scope>
    <source>
        <strain evidence="2">CBS 113818</strain>
    </source>
</reference>
<sequence length="405" mass="44049">MVNVPFFASLFGRTLTFCSAKAHKPTLILPDKDADGLSSGSILHHSLTTLGLPPSLISTYFPPKGSNIFDESTSDAISATAPSYIFVLDQGSRKTPPLASHPHTCLVIDHHFASEGGFPENAEYVTAHDCPPVATSALLTYHICLPLHQDLDDKISWLCALGTHGDLGSTIKWQPPFPDMTQTFKQHPKKTINDAVALVNAPRRSPAYNVSDAWDAVLNVSSPASILENEKLKDASFEVRRETERCTHTPPKFSADGSIALLTISSEAQIHPIIATRWAGHLKSGKLEIVMCANKGYLPGLVNFSCRVAKVAKAREGAEKVDIIQKLESIVAGDEDLRTRLGESFARGHKEASGGIVGKQEWEEFKKLMGIGEAEKKKAEEKQAKEKKAVQKNTLANYFGKSAKA</sequence>
<dbReference type="PANTHER" id="PTHR30255:SF2">
    <property type="entry name" value="SINGLE-STRANDED-DNA-SPECIFIC EXONUCLEASE RECJ"/>
    <property type="match status" value="1"/>
</dbReference>
<organism evidence="2 3">
    <name type="scientific">Ophiobolus disseminans</name>
    <dbReference type="NCBI Taxonomy" id="1469910"/>
    <lineage>
        <taxon>Eukaryota</taxon>
        <taxon>Fungi</taxon>
        <taxon>Dikarya</taxon>
        <taxon>Ascomycota</taxon>
        <taxon>Pezizomycotina</taxon>
        <taxon>Dothideomycetes</taxon>
        <taxon>Pleosporomycetidae</taxon>
        <taxon>Pleosporales</taxon>
        <taxon>Pleosporineae</taxon>
        <taxon>Phaeosphaeriaceae</taxon>
        <taxon>Ophiobolus</taxon>
    </lineage>
</organism>
<dbReference type="Gene3D" id="3.90.1640.30">
    <property type="match status" value="1"/>
</dbReference>
<dbReference type="Pfam" id="PF01368">
    <property type="entry name" value="DHH"/>
    <property type="match status" value="1"/>
</dbReference>
<feature type="domain" description="DDH" evidence="1">
    <location>
        <begin position="27"/>
        <end position="163"/>
    </location>
</feature>
<keyword evidence="3" id="KW-1185">Reference proteome</keyword>